<dbReference type="GO" id="GO:0005739">
    <property type="term" value="C:mitochondrion"/>
    <property type="evidence" value="ECO:0000318"/>
    <property type="project" value="GO_Central"/>
</dbReference>
<dbReference type="GO" id="GO:0004364">
    <property type="term" value="F:glutathione transferase activity"/>
    <property type="evidence" value="ECO:0000318"/>
    <property type="project" value="GO_Central"/>
</dbReference>
<dbReference type="OMA" id="RMDCDLS"/>
<comment type="catalytic activity">
    <reaction evidence="1">
        <text>4-maleylacetoacetate = 4-fumarylacetoacetate</text>
        <dbReference type="Rhea" id="RHEA:14817"/>
        <dbReference type="ChEBI" id="CHEBI:17105"/>
        <dbReference type="ChEBI" id="CHEBI:18034"/>
        <dbReference type="EC" id="5.2.1.2"/>
    </reaction>
</comment>
<dbReference type="InParanoid" id="E9H7I2"/>
<dbReference type="FunFam" id="1.20.1050.10:FF:000010">
    <property type="entry name" value="Maleylacetoacetate isomerase isoform 1"/>
    <property type="match status" value="1"/>
</dbReference>
<dbReference type="PROSITE" id="PS50404">
    <property type="entry name" value="GST_NTER"/>
    <property type="match status" value="1"/>
</dbReference>
<dbReference type="InterPro" id="IPR034330">
    <property type="entry name" value="GST_Zeta_C"/>
</dbReference>
<comment type="similarity">
    <text evidence="4">Belongs to the GST superfamily. Zeta family.</text>
</comment>
<keyword evidence="6" id="KW-0828">Tyrosine catabolism</keyword>
<dbReference type="GO" id="GO:0016034">
    <property type="term" value="F:maleylacetoacetate isomerase activity"/>
    <property type="evidence" value="ECO:0000318"/>
    <property type="project" value="GO_Central"/>
</dbReference>
<dbReference type="FunFam" id="3.40.30.10:FF:000683">
    <property type="entry name" value="Glutathione S-transferase zeta 1"/>
    <property type="match status" value="1"/>
</dbReference>
<dbReference type="Pfam" id="PF02798">
    <property type="entry name" value="GST_N"/>
    <property type="match status" value="1"/>
</dbReference>
<comment type="cofactor">
    <cofactor evidence="2">
        <name>glutathione</name>
        <dbReference type="ChEBI" id="CHEBI:57925"/>
    </cofactor>
</comment>
<keyword evidence="7" id="KW-0585">Phenylalanine catabolism</keyword>
<evidence type="ECO:0000256" key="3">
    <source>
        <dbReference type="ARBA" id="ARBA00004671"/>
    </source>
</evidence>
<proteinExistence type="inferred from homology"/>
<dbReference type="AlphaFoldDB" id="E9H7I2"/>
<dbReference type="InterPro" id="IPR040079">
    <property type="entry name" value="Glutathione_S-Trfase"/>
</dbReference>
<name>E9H7I2_DAPPU</name>
<dbReference type="PhylomeDB" id="E9H7I2"/>
<dbReference type="SUPFAM" id="SSF47616">
    <property type="entry name" value="GST C-terminal domain-like"/>
    <property type="match status" value="1"/>
</dbReference>
<feature type="non-terminal residue" evidence="10">
    <location>
        <position position="1"/>
    </location>
</feature>
<evidence type="ECO:0000259" key="8">
    <source>
        <dbReference type="PROSITE" id="PS50404"/>
    </source>
</evidence>
<feature type="non-terminal residue" evidence="10">
    <location>
        <position position="168"/>
    </location>
</feature>
<dbReference type="EMBL" id="GL732601">
    <property type="protein sequence ID" value="EFX72308.1"/>
    <property type="molecule type" value="Genomic_DNA"/>
</dbReference>
<dbReference type="EC" id="5.2.1.2" evidence="5"/>
<dbReference type="InterPro" id="IPR036282">
    <property type="entry name" value="Glutathione-S-Trfase_C_sf"/>
</dbReference>
<sequence>NADDYKIINPMAQVPSLTIGDKVFTQSVAILEYLEESYPLKPLLPKDGVIRFKVREICEIIGSGIQPLQNLAVLKQFEESKQIDWAAKWIFKGLTALEKILETSSGNYCVGDDVTMADCCLIPQLYNARRFDVDVAQFPNIARVEKNLEVLEPFVKAHPSRQPDCPPE</sequence>
<dbReference type="Gene3D" id="3.40.30.10">
    <property type="entry name" value="Glutaredoxin"/>
    <property type="match status" value="1"/>
</dbReference>
<dbReference type="PROSITE" id="PS50405">
    <property type="entry name" value="GST_CTER"/>
    <property type="match status" value="1"/>
</dbReference>
<evidence type="ECO:0000256" key="5">
    <source>
        <dbReference type="ARBA" id="ARBA00013199"/>
    </source>
</evidence>
<dbReference type="NCBIfam" id="TIGR01262">
    <property type="entry name" value="maiA"/>
    <property type="match status" value="1"/>
</dbReference>
<dbReference type="Pfam" id="PF13410">
    <property type="entry name" value="GST_C_2"/>
    <property type="match status" value="1"/>
</dbReference>
<gene>
    <name evidence="10" type="ORF">DAPPUDRAFT_15523</name>
</gene>
<evidence type="ECO:0000313" key="11">
    <source>
        <dbReference type="Proteomes" id="UP000000305"/>
    </source>
</evidence>
<dbReference type="UniPathway" id="UPA00139">
    <property type="reaction ID" value="UER00340"/>
</dbReference>
<dbReference type="GO" id="GO:0006749">
    <property type="term" value="P:glutathione metabolic process"/>
    <property type="evidence" value="ECO:0000318"/>
    <property type="project" value="GO_Central"/>
</dbReference>
<dbReference type="InterPro" id="IPR005955">
    <property type="entry name" value="GST_Zeta"/>
</dbReference>
<keyword evidence="11" id="KW-1185">Reference proteome</keyword>
<dbReference type="OrthoDB" id="202840at2759"/>
<dbReference type="HOGENOM" id="CLU_011226_20_3_1"/>
<reference evidence="10 11" key="1">
    <citation type="journal article" date="2011" name="Science">
        <title>The ecoresponsive genome of Daphnia pulex.</title>
        <authorList>
            <person name="Colbourne J.K."/>
            <person name="Pfrender M.E."/>
            <person name="Gilbert D."/>
            <person name="Thomas W.K."/>
            <person name="Tucker A."/>
            <person name="Oakley T.H."/>
            <person name="Tokishita S."/>
            <person name="Aerts A."/>
            <person name="Arnold G.J."/>
            <person name="Basu M.K."/>
            <person name="Bauer D.J."/>
            <person name="Caceres C.E."/>
            <person name="Carmel L."/>
            <person name="Casola C."/>
            <person name="Choi J.H."/>
            <person name="Detter J.C."/>
            <person name="Dong Q."/>
            <person name="Dusheyko S."/>
            <person name="Eads B.D."/>
            <person name="Frohlich T."/>
            <person name="Geiler-Samerotte K.A."/>
            <person name="Gerlach D."/>
            <person name="Hatcher P."/>
            <person name="Jogdeo S."/>
            <person name="Krijgsveld J."/>
            <person name="Kriventseva E.V."/>
            <person name="Kultz D."/>
            <person name="Laforsch C."/>
            <person name="Lindquist E."/>
            <person name="Lopez J."/>
            <person name="Manak J.R."/>
            <person name="Muller J."/>
            <person name="Pangilinan J."/>
            <person name="Patwardhan R.P."/>
            <person name="Pitluck S."/>
            <person name="Pritham E.J."/>
            <person name="Rechtsteiner A."/>
            <person name="Rho M."/>
            <person name="Rogozin I.B."/>
            <person name="Sakarya O."/>
            <person name="Salamov A."/>
            <person name="Schaack S."/>
            <person name="Shapiro H."/>
            <person name="Shiga Y."/>
            <person name="Skalitzky C."/>
            <person name="Smith Z."/>
            <person name="Souvorov A."/>
            <person name="Sung W."/>
            <person name="Tang Z."/>
            <person name="Tsuchiya D."/>
            <person name="Tu H."/>
            <person name="Vos H."/>
            <person name="Wang M."/>
            <person name="Wolf Y.I."/>
            <person name="Yamagata H."/>
            <person name="Yamada T."/>
            <person name="Ye Y."/>
            <person name="Shaw J.R."/>
            <person name="Andrews J."/>
            <person name="Crease T.J."/>
            <person name="Tang H."/>
            <person name="Lucas S.M."/>
            <person name="Robertson H.M."/>
            <person name="Bork P."/>
            <person name="Koonin E.V."/>
            <person name="Zdobnov E.M."/>
            <person name="Grigoriev I.V."/>
            <person name="Lynch M."/>
            <person name="Boore J.L."/>
        </authorList>
    </citation>
    <scope>NUCLEOTIDE SEQUENCE [LARGE SCALE GENOMIC DNA]</scope>
</reference>
<dbReference type="GO" id="GO:0006572">
    <property type="term" value="P:L-tyrosine catabolic process"/>
    <property type="evidence" value="ECO:0007669"/>
    <property type="project" value="UniProtKB-KW"/>
</dbReference>
<feature type="domain" description="GST C-terminal" evidence="9">
    <location>
        <begin position="47"/>
        <end position="167"/>
    </location>
</feature>
<dbReference type="PANTHER" id="PTHR42673">
    <property type="entry name" value="MALEYLACETOACETATE ISOMERASE"/>
    <property type="match status" value="1"/>
</dbReference>
<dbReference type="PANTHER" id="PTHR42673:SF4">
    <property type="entry name" value="MALEYLACETOACETATE ISOMERASE"/>
    <property type="match status" value="1"/>
</dbReference>
<dbReference type="eggNOG" id="KOG0868">
    <property type="taxonomic scope" value="Eukaryota"/>
</dbReference>
<feature type="domain" description="GST N-terminal" evidence="8">
    <location>
        <begin position="1"/>
        <end position="42"/>
    </location>
</feature>
<dbReference type="InterPro" id="IPR004045">
    <property type="entry name" value="Glutathione_S-Trfase_N"/>
</dbReference>
<protein>
    <recommendedName>
        <fullName evidence="5">maleylacetoacetate isomerase</fullName>
        <ecNumber evidence="5">5.2.1.2</ecNumber>
    </recommendedName>
</protein>
<comment type="pathway">
    <text evidence="3">Amino-acid degradation; L-phenylalanine degradation; acetoacetate and fumarate from L-phenylalanine: step 5/6.</text>
</comment>
<evidence type="ECO:0000256" key="6">
    <source>
        <dbReference type="ARBA" id="ARBA00022878"/>
    </source>
</evidence>
<dbReference type="Gene3D" id="1.20.1050.10">
    <property type="match status" value="1"/>
</dbReference>
<evidence type="ECO:0000256" key="7">
    <source>
        <dbReference type="ARBA" id="ARBA00023232"/>
    </source>
</evidence>
<evidence type="ECO:0000256" key="4">
    <source>
        <dbReference type="ARBA" id="ARBA00010007"/>
    </source>
</evidence>
<dbReference type="KEGG" id="dpx:DAPPUDRAFT_15523"/>
<evidence type="ECO:0000256" key="2">
    <source>
        <dbReference type="ARBA" id="ARBA00001955"/>
    </source>
</evidence>
<dbReference type="SFLD" id="SFLDS00019">
    <property type="entry name" value="Glutathione_Transferase_(cytos"/>
    <property type="match status" value="1"/>
</dbReference>
<dbReference type="InterPro" id="IPR010987">
    <property type="entry name" value="Glutathione-S-Trfase_C-like"/>
</dbReference>
<dbReference type="FunCoup" id="E9H7I2">
    <property type="interactions" value="914"/>
</dbReference>
<dbReference type="InterPro" id="IPR036249">
    <property type="entry name" value="Thioredoxin-like_sf"/>
</dbReference>
<dbReference type="CDD" id="cd03191">
    <property type="entry name" value="GST_C_Zeta"/>
    <property type="match status" value="1"/>
</dbReference>
<evidence type="ECO:0000259" key="9">
    <source>
        <dbReference type="PROSITE" id="PS50405"/>
    </source>
</evidence>
<evidence type="ECO:0000256" key="1">
    <source>
        <dbReference type="ARBA" id="ARBA00001622"/>
    </source>
</evidence>
<dbReference type="GO" id="GO:0006559">
    <property type="term" value="P:L-phenylalanine catabolic process"/>
    <property type="evidence" value="ECO:0000318"/>
    <property type="project" value="GO_Central"/>
</dbReference>
<organism evidence="10 11">
    <name type="scientific">Daphnia pulex</name>
    <name type="common">Water flea</name>
    <dbReference type="NCBI Taxonomy" id="6669"/>
    <lineage>
        <taxon>Eukaryota</taxon>
        <taxon>Metazoa</taxon>
        <taxon>Ecdysozoa</taxon>
        <taxon>Arthropoda</taxon>
        <taxon>Crustacea</taxon>
        <taxon>Branchiopoda</taxon>
        <taxon>Diplostraca</taxon>
        <taxon>Cladocera</taxon>
        <taxon>Anomopoda</taxon>
        <taxon>Daphniidae</taxon>
        <taxon>Daphnia</taxon>
    </lineage>
</organism>
<evidence type="ECO:0000313" key="10">
    <source>
        <dbReference type="EMBL" id="EFX72308.1"/>
    </source>
</evidence>
<dbReference type="STRING" id="6669.E9H7I2"/>
<dbReference type="Proteomes" id="UP000000305">
    <property type="component" value="Unassembled WGS sequence"/>
</dbReference>
<dbReference type="SUPFAM" id="SSF52833">
    <property type="entry name" value="Thioredoxin-like"/>
    <property type="match status" value="1"/>
</dbReference>
<dbReference type="SFLD" id="SFLDG00358">
    <property type="entry name" value="Main_(cytGST)"/>
    <property type="match status" value="1"/>
</dbReference>
<accession>E9H7I2</accession>